<feature type="region of interest" description="Disordered" evidence="6">
    <location>
        <begin position="50"/>
        <end position="74"/>
    </location>
</feature>
<accession>A0A286RK83</accession>
<protein>
    <submittedName>
        <fullName evidence="8">Galactose-1-phosphate uridylyltransferase</fullName>
        <ecNumber evidence="8">2.7.7.10</ecNumber>
    </submittedName>
</protein>
<dbReference type="Proteomes" id="UP000215086">
    <property type="component" value="Chromosome"/>
</dbReference>
<dbReference type="GO" id="GO:0017103">
    <property type="term" value="F:UTP:galactose-1-phosphate uridylyltransferase activity"/>
    <property type="evidence" value="ECO:0007669"/>
    <property type="project" value="UniProtKB-EC"/>
</dbReference>
<evidence type="ECO:0000313" key="9">
    <source>
        <dbReference type="Proteomes" id="UP000215086"/>
    </source>
</evidence>
<feature type="active site" description="Tele-UMP-histidine intermediate" evidence="4">
    <location>
        <position position="172"/>
    </location>
</feature>
<dbReference type="InterPro" id="IPR005849">
    <property type="entry name" value="GalP_Utransf_N"/>
</dbReference>
<sequence>MGAISTDKKPEFRKDPLTGRWVIIAPGRSQRPQDYDTAVRRVRSGPCPFCEGNESETTPEVLARRHPNSEPNGPGWRVRVVSNKYPAVCSGMPAADSTFAASCFPGLGIHDVIVDTPRHVASLTDMAISEVTELLDVFRERLAQLSNEPYLEYALIFKNVGPTAGASLEHSHSQLLAIPMVPPLFGSELEAARRWSEREGQCYYCQLLSQEQAGGDRIVLRHSGFTAFCPFVSRFAYEIWIFPDTHAERFEAMTPGSLSSLAETIQSVLKAIETRLGKPGYNVLLHTAPFRKKTPYFHWRIEILPSVSRAAGFEWGTGIHINPVFPEEAAQTLRGS</sequence>
<dbReference type="PANTHER" id="PTHR42763">
    <property type="entry name" value="ADP-GLUCOSE PHOSPHORYLASE"/>
    <property type="match status" value="1"/>
</dbReference>
<feature type="binding site" evidence="5">
    <location>
        <position position="47"/>
    </location>
    <ligand>
        <name>Zn(2+)</name>
        <dbReference type="ChEBI" id="CHEBI:29105"/>
    </ligand>
</feature>
<dbReference type="OrthoDB" id="9769064at2"/>
<keyword evidence="2 8" id="KW-0548">Nucleotidyltransferase</keyword>
<feature type="binding site" evidence="5">
    <location>
        <position position="50"/>
    </location>
    <ligand>
        <name>Zn(2+)</name>
        <dbReference type="ChEBI" id="CHEBI:29105"/>
    </ligand>
</feature>
<name>A0A286RK83_9BACT</name>
<keyword evidence="9" id="KW-1185">Reference proteome</keyword>
<dbReference type="GO" id="GO:0008270">
    <property type="term" value="F:zinc ion binding"/>
    <property type="evidence" value="ECO:0007669"/>
    <property type="project" value="InterPro"/>
</dbReference>
<evidence type="ECO:0000256" key="4">
    <source>
        <dbReference type="PIRSR" id="PIRSR000808-1"/>
    </source>
</evidence>
<keyword evidence="1 8" id="KW-0808">Transferase</keyword>
<dbReference type="EC" id="2.7.7.10" evidence="8"/>
<dbReference type="InterPro" id="IPR036265">
    <property type="entry name" value="HIT-like_sf"/>
</dbReference>
<dbReference type="GO" id="GO:0006012">
    <property type="term" value="P:galactose metabolic process"/>
    <property type="evidence" value="ECO:0007669"/>
    <property type="project" value="InterPro"/>
</dbReference>
<feature type="binding site" evidence="5">
    <location>
        <position position="119"/>
    </location>
    <ligand>
        <name>Zn(2+)</name>
        <dbReference type="ChEBI" id="CHEBI:29105"/>
    </ligand>
</feature>
<comment type="cofactor">
    <cofactor evidence="5">
        <name>Zn(2+)</name>
        <dbReference type="ChEBI" id="CHEBI:29105"/>
    </cofactor>
    <text evidence="5">Binds 1 zinc ion per subunit.</text>
</comment>
<feature type="domain" description="Galactose-1-phosphate uridyl transferase N-terminal" evidence="7">
    <location>
        <begin position="8"/>
        <end position="182"/>
    </location>
</feature>
<dbReference type="RefSeq" id="WP_095416182.1">
    <property type="nucleotide sequence ID" value="NZ_CP018477.1"/>
</dbReference>
<dbReference type="PIRSF" id="PIRSF000808">
    <property type="entry name" value="GalT"/>
    <property type="match status" value="1"/>
</dbReference>
<dbReference type="KEGG" id="ttf:THTE_3784"/>
<organism evidence="8 9">
    <name type="scientific">Thermogutta terrifontis</name>
    <dbReference type="NCBI Taxonomy" id="1331910"/>
    <lineage>
        <taxon>Bacteria</taxon>
        <taxon>Pseudomonadati</taxon>
        <taxon>Planctomycetota</taxon>
        <taxon>Planctomycetia</taxon>
        <taxon>Pirellulales</taxon>
        <taxon>Thermoguttaceae</taxon>
        <taxon>Thermogutta</taxon>
    </lineage>
</organism>
<evidence type="ECO:0000256" key="5">
    <source>
        <dbReference type="PIRSR" id="PIRSR000808-3"/>
    </source>
</evidence>
<dbReference type="SUPFAM" id="SSF54197">
    <property type="entry name" value="HIT-like"/>
    <property type="match status" value="2"/>
</dbReference>
<dbReference type="InterPro" id="IPR001937">
    <property type="entry name" value="GalP_UDPtransf1"/>
</dbReference>
<gene>
    <name evidence="8" type="ORF">THTE_3784</name>
</gene>
<keyword evidence="5" id="KW-0479">Metal-binding</keyword>
<evidence type="ECO:0000256" key="2">
    <source>
        <dbReference type="ARBA" id="ARBA00022695"/>
    </source>
</evidence>
<evidence type="ECO:0000256" key="1">
    <source>
        <dbReference type="ARBA" id="ARBA00022679"/>
    </source>
</evidence>
<evidence type="ECO:0000256" key="3">
    <source>
        <dbReference type="ARBA" id="ARBA00023277"/>
    </source>
</evidence>
<dbReference type="Pfam" id="PF01087">
    <property type="entry name" value="GalP_UDP_transf"/>
    <property type="match status" value="1"/>
</dbReference>
<reference evidence="8 9" key="1">
    <citation type="journal article" name="Front. Microbiol.">
        <title>Sugar Metabolism of the First Thermophilic Planctomycete Thermogutta terrifontis: Comparative Genomic and Transcriptomic Approaches.</title>
        <authorList>
            <person name="Elcheninov A.G."/>
            <person name="Menzel P."/>
            <person name="Gudbergsdottir S.R."/>
            <person name="Slesarev A.I."/>
            <person name="Kadnikov V.V."/>
            <person name="Krogh A."/>
            <person name="Bonch-Osmolovskaya E.A."/>
            <person name="Peng X."/>
            <person name="Kublanov I.V."/>
        </authorList>
    </citation>
    <scope>NUCLEOTIDE SEQUENCE [LARGE SCALE GENOMIC DNA]</scope>
    <source>
        <strain evidence="8 9">R1</strain>
    </source>
</reference>
<proteinExistence type="predicted"/>
<dbReference type="GO" id="GO:0008108">
    <property type="term" value="F:UDP-glucose:hexose-1-phosphate uridylyltransferase activity"/>
    <property type="evidence" value="ECO:0007669"/>
    <property type="project" value="InterPro"/>
</dbReference>
<evidence type="ECO:0000256" key="6">
    <source>
        <dbReference type="SAM" id="MobiDB-lite"/>
    </source>
</evidence>
<dbReference type="EMBL" id="CP018477">
    <property type="protein sequence ID" value="ASV76385.1"/>
    <property type="molecule type" value="Genomic_DNA"/>
</dbReference>
<dbReference type="PANTHER" id="PTHR42763:SF2">
    <property type="entry name" value="ADP-GLUCOSE PHOSPHORYLASE"/>
    <property type="match status" value="1"/>
</dbReference>
<dbReference type="AlphaFoldDB" id="A0A286RK83"/>
<evidence type="ECO:0000259" key="7">
    <source>
        <dbReference type="Pfam" id="PF01087"/>
    </source>
</evidence>
<feature type="binding site" evidence="5">
    <location>
        <position position="170"/>
    </location>
    <ligand>
        <name>Zn(2+)</name>
        <dbReference type="ChEBI" id="CHEBI:29105"/>
    </ligand>
</feature>
<dbReference type="InterPro" id="IPR053177">
    <property type="entry name" value="ADP-glucose_phosphorylase"/>
</dbReference>
<evidence type="ECO:0000313" key="8">
    <source>
        <dbReference type="EMBL" id="ASV76385.1"/>
    </source>
</evidence>
<dbReference type="Gene3D" id="3.30.428.10">
    <property type="entry name" value="HIT-like"/>
    <property type="match status" value="2"/>
</dbReference>
<keyword evidence="3" id="KW-0119">Carbohydrate metabolism</keyword>
<keyword evidence="5" id="KW-0862">Zinc</keyword>